<evidence type="ECO:0000313" key="2">
    <source>
        <dbReference type="Proteomes" id="UP000095282"/>
    </source>
</evidence>
<evidence type="ECO:0000256" key="1">
    <source>
        <dbReference type="SAM" id="Phobius"/>
    </source>
</evidence>
<reference evidence="3" key="1">
    <citation type="submission" date="2016-11" db="UniProtKB">
        <authorList>
            <consortium name="WormBaseParasite"/>
        </authorList>
    </citation>
    <scope>IDENTIFICATION</scope>
</reference>
<dbReference type="Gene3D" id="1.20.1070.10">
    <property type="entry name" value="Rhodopsin 7-helix transmembrane proteins"/>
    <property type="match status" value="1"/>
</dbReference>
<organism evidence="2 3">
    <name type="scientific">Caenorhabditis tropicalis</name>
    <dbReference type="NCBI Taxonomy" id="1561998"/>
    <lineage>
        <taxon>Eukaryota</taxon>
        <taxon>Metazoa</taxon>
        <taxon>Ecdysozoa</taxon>
        <taxon>Nematoda</taxon>
        <taxon>Chromadorea</taxon>
        <taxon>Rhabditida</taxon>
        <taxon>Rhabditina</taxon>
        <taxon>Rhabditomorpha</taxon>
        <taxon>Rhabditoidea</taxon>
        <taxon>Rhabditidae</taxon>
        <taxon>Peloderinae</taxon>
        <taxon>Caenorhabditis</taxon>
    </lineage>
</organism>
<dbReference type="Proteomes" id="UP000095282">
    <property type="component" value="Unplaced"/>
</dbReference>
<protein>
    <submittedName>
        <fullName evidence="3">Serpentine Receptor, class BC (Class B-like)</fullName>
    </submittedName>
</protein>
<sequence>MNTSAVIVTSIGSASSLFVVIGNIFLLYNTRRKKNDIVLFYFRFYVDVFFGLSYFLYSFLVLEFSFHGKSFFIESSSLFWFGLPFSNASAARNFLVLLIVLDRLLATCLPIKYHNIRPTIPNFYIFILPILFVGVEDFVFFVICGRHSEFIEDSCVAFPCSLNPCAYGWWTSYKTVIFPIIIVLTIALCIKLLMFSNRVQNSAVAKRANRLALLDAFLIFVFDCIPSVMAYQFPNSPLIQYTSAGPVTAMLKQIGRAIETFIVIDILVRRNVIEDSHRKSSQIVFIVGKQSKSFNCN</sequence>
<keyword evidence="2" id="KW-1185">Reference proteome</keyword>
<keyword evidence="1" id="KW-0472">Membrane</keyword>
<dbReference type="PANTHER" id="PTHR10664">
    <property type="entry name" value="SERPENTINE RECEPTOR-C.ELEGANS"/>
    <property type="match status" value="1"/>
</dbReference>
<dbReference type="PANTHER" id="PTHR10664:SF35">
    <property type="entry name" value="SERPENTINE RECEPTOR, CLASS BC (CLASS B-LIKE)"/>
    <property type="match status" value="1"/>
</dbReference>
<keyword evidence="1" id="KW-0812">Transmembrane</keyword>
<dbReference type="eggNOG" id="ENOG502TFPJ">
    <property type="taxonomic scope" value="Eukaryota"/>
</dbReference>
<evidence type="ECO:0000313" key="3">
    <source>
        <dbReference type="WBParaSite" id="Csp11.Scaffold629.g13931.t1"/>
    </source>
</evidence>
<dbReference type="SUPFAM" id="SSF81321">
    <property type="entry name" value="Family A G protein-coupled receptor-like"/>
    <property type="match status" value="1"/>
</dbReference>
<feature type="transmembrane region" description="Helical" evidence="1">
    <location>
        <begin position="176"/>
        <end position="199"/>
    </location>
</feature>
<feature type="transmembrane region" description="Helical" evidence="1">
    <location>
        <begin position="79"/>
        <end position="101"/>
    </location>
</feature>
<accession>A0A1I7U1K8</accession>
<keyword evidence="1" id="KW-1133">Transmembrane helix</keyword>
<dbReference type="WBParaSite" id="Csp11.Scaffold629.g13931.t1">
    <property type="protein sequence ID" value="Csp11.Scaffold629.g13931.t1"/>
    <property type="gene ID" value="Csp11.Scaffold629.g13931"/>
</dbReference>
<dbReference type="AlphaFoldDB" id="A0A1I7U1K8"/>
<feature type="transmembrane region" description="Helical" evidence="1">
    <location>
        <begin position="122"/>
        <end position="143"/>
    </location>
</feature>
<proteinExistence type="predicted"/>
<feature type="transmembrane region" description="Helical" evidence="1">
    <location>
        <begin position="211"/>
        <end position="233"/>
    </location>
</feature>
<feature type="transmembrane region" description="Helical" evidence="1">
    <location>
        <begin position="6"/>
        <end position="28"/>
    </location>
</feature>
<dbReference type="Pfam" id="PF10316">
    <property type="entry name" value="7TM_GPCR_Srbc"/>
    <property type="match status" value="1"/>
</dbReference>
<dbReference type="InterPro" id="IPR019420">
    <property type="entry name" value="7TM_GPCR_serpentine_rcpt_Srbc"/>
</dbReference>
<name>A0A1I7U1K8_9PELO</name>
<feature type="transmembrane region" description="Helical" evidence="1">
    <location>
        <begin position="40"/>
        <end position="59"/>
    </location>
</feature>